<feature type="signal peptide" evidence="3">
    <location>
        <begin position="1"/>
        <end position="29"/>
    </location>
</feature>
<proteinExistence type="predicted"/>
<evidence type="ECO:0000256" key="1">
    <source>
        <dbReference type="ARBA" id="ARBA00022801"/>
    </source>
</evidence>
<dbReference type="InterPro" id="IPR052043">
    <property type="entry name" value="PolySaccharide_Degr_Enz"/>
</dbReference>
<dbReference type="GO" id="GO:0005975">
    <property type="term" value="P:carbohydrate metabolic process"/>
    <property type="evidence" value="ECO:0007669"/>
    <property type="project" value="InterPro"/>
</dbReference>
<keyword evidence="5" id="KW-1185">Reference proteome</keyword>
<dbReference type="InterPro" id="IPR012341">
    <property type="entry name" value="6hp_glycosidase-like_sf"/>
</dbReference>
<dbReference type="InterPro" id="IPR008928">
    <property type="entry name" value="6-hairpin_glycosidase_sf"/>
</dbReference>
<dbReference type="EMBL" id="ONZP01000026">
    <property type="protein sequence ID" value="SPJ71029.1"/>
    <property type="molecule type" value="Genomic_DNA"/>
</dbReference>
<comment type="caution">
    <text evidence="4">The sequence shown here is derived from an EMBL/GenBank/DDBJ whole genome shotgun (WGS) entry which is preliminary data.</text>
</comment>
<accession>A0AAE8LYQ6</accession>
<evidence type="ECO:0000256" key="3">
    <source>
        <dbReference type="SAM" id="SignalP"/>
    </source>
</evidence>
<feature type="chain" id="PRO_5042161474" evidence="3">
    <location>
        <begin position="30"/>
        <end position="493"/>
    </location>
</feature>
<name>A0AAE8LYQ6_9HYPO</name>
<evidence type="ECO:0000313" key="5">
    <source>
        <dbReference type="Proteomes" id="UP001187734"/>
    </source>
</evidence>
<feature type="region of interest" description="Disordered" evidence="2">
    <location>
        <begin position="470"/>
        <end position="493"/>
    </location>
</feature>
<protein>
    <submittedName>
        <fullName evidence="4">Related to glycosyl hydrolase</fullName>
    </submittedName>
</protein>
<evidence type="ECO:0000313" key="4">
    <source>
        <dbReference type="EMBL" id="SPJ71029.1"/>
    </source>
</evidence>
<dbReference type="Gene3D" id="1.50.10.10">
    <property type="match status" value="1"/>
</dbReference>
<dbReference type="Proteomes" id="UP001187734">
    <property type="component" value="Unassembled WGS sequence"/>
</dbReference>
<gene>
    <name evidence="4" type="ORF">FTOL_00757</name>
</gene>
<dbReference type="GO" id="GO:0016787">
    <property type="term" value="F:hydrolase activity"/>
    <property type="evidence" value="ECO:0007669"/>
    <property type="project" value="UniProtKB-KW"/>
</dbReference>
<reference evidence="4" key="1">
    <citation type="submission" date="2018-03" db="EMBL/GenBank/DDBJ databases">
        <authorList>
            <person name="Guldener U."/>
        </authorList>
    </citation>
    <scope>NUCLEOTIDE SEQUENCE</scope>
</reference>
<dbReference type="InterPro" id="IPR010905">
    <property type="entry name" value="Glyco_hydro_88"/>
</dbReference>
<sequence length="493" mass="55491">MKSQPKSSIMSSGILKYFFLCILIRAIAAQNATSYLTRMADTFIAKGVNPDHGYQDAVLYLGFEKAYELTQDEKYLDWYIGQIAGPVVQENGTIKGLNTSKYILDEYRMGHNYLFLYNQTGEMKYKTAANTVRRMLNSYPRTPSGGFWHQQFFRNQMWLDGIYMADSFYARWTHLYDRDNTTAWDDILLQYDLMHTNTINETSGLHVHGWVEGKASWADPTTGRSPNVWGRALGWYFMALVEVLQFFPTEHSGYDKLLGYLKSVAAGLKESRDPESGSWWQVMNEPYPEREGNYIESSGSAMFTWGLLKAVNLGYLDRDNYLDTARDAFLSLTNNFIEDGEDGSIVLNSTVAECGLSSSNVTFEYYVSRPKLENGQNGVGPFMLAAYEWEAWAEEAYCFDGAMIMSSEVNIPFEASTLTIDVWSSGGSWSGDMPVWGEAKLEIQWIELASNVSTLEPLSVPKKGIACQIDPLGNNDGSQRDDDEGGFMGEGGA</sequence>
<dbReference type="PANTHER" id="PTHR33886">
    <property type="entry name" value="UNSATURATED RHAMNOGALACTURONAN HYDROLASE (EUROFUNG)"/>
    <property type="match status" value="1"/>
</dbReference>
<dbReference type="Pfam" id="PF07470">
    <property type="entry name" value="Glyco_hydro_88"/>
    <property type="match status" value="1"/>
</dbReference>
<organism evidence="4 5">
    <name type="scientific">Fusarium torulosum</name>
    <dbReference type="NCBI Taxonomy" id="33205"/>
    <lineage>
        <taxon>Eukaryota</taxon>
        <taxon>Fungi</taxon>
        <taxon>Dikarya</taxon>
        <taxon>Ascomycota</taxon>
        <taxon>Pezizomycotina</taxon>
        <taxon>Sordariomycetes</taxon>
        <taxon>Hypocreomycetidae</taxon>
        <taxon>Hypocreales</taxon>
        <taxon>Nectriaceae</taxon>
        <taxon>Fusarium</taxon>
    </lineage>
</organism>
<evidence type="ECO:0000256" key="2">
    <source>
        <dbReference type="SAM" id="MobiDB-lite"/>
    </source>
</evidence>
<keyword evidence="3" id="KW-0732">Signal</keyword>
<keyword evidence="1 4" id="KW-0378">Hydrolase</keyword>
<dbReference type="SUPFAM" id="SSF48208">
    <property type="entry name" value="Six-hairpin glycosidases"/>
    <property type="match status" value="1"/>
</dbReference>
<dbReference type="AlphaFoldDB" id="A0AAE8LYQ6"/>
<dbReference type="PANTHER" id="PTHR33886:SF9">
    <property type="entry name" value="UNSATURATED RHAMNOGALACTURONAN HYDROLASE (EUROFUNG)"/>
    <property type="match status" value="1"/>
</dbReference>